<comment type="subcellular location">
    <subcellularLocation>
        <location evidence="1">Cell membrane</location>
        <topology evidence="1">Multi-pass membrane protein</topology>
    </subcellularLocation>
</comment>
<dbReference type="EMBL" id="JAPXFL010000006">
    <property type="protein sequence ID" value="KAK9505787.1"/>
    <property type="molecule type" value="Genomic_DNA"/>
</dbReference>
<keyword evidence="7" id="KW-0472">Membrane</keyword>
<dbReference type="GO" id="GO:0004984">
    <property type="term" value="F:olfactory receptor activity"/>
    <property type="evidence" value="ECO:0007669"/>
    <property type="project" value="InterPro"/>
</dbReference>
<keyword evidence="2" id="KW-1003">Cell membrane</keyword>
<evidence type="ECO:0000256" key="9">
    <source>
        <dbReference type="ARBA" id="ARBA00023224"/>
    </source>
</evidence>
<keyword evidence="11" id="KW-1185">Reference proteome</keyword>
<protein>
    <submittedName>
        <fullName evidence="10">Uncharacterized protein</fullName>
    </submittedName>
</protein>
<dbReference type="InterPro" id="IPR004117">
    <property type="entry name" value="7tm6_olfct_rcpt"/>
</dbReference>
<keyword evidence="3" id="KW-0716">Sensory transduction</keyword>
<evidence type="ECO:0000256" key="6">
    <source>
        <dbReference type="ARBA" id="ARBA00022989"/>
    </source>
</evidence>
<organism evidence="10 11">
    <name type="scientific">Rhynocoris fuscipes</name>
    <dbReference type="NCBI Taxonomy" id="488301"/>
    <lineage>
        <taxon>Eukaryota</taxon>
        <taxon>Metazoa</taxon>
        <taxon>Ecdysozoa</taxon>
        <taxon>Arthropoda</taxon>
        <taxon>Hexapoda</taxon>
        <taxon>Insecta</taxon>
        <taxon>Pterygota</taxon>
        <taxon>Neoptera</taxon>
        <taxon>Paraneoptera</taxon>
        <taxon>Hemiptera</taxon>
        <taxon>Heteroptera</taxon>
        <taxon>Panheteroptera</taxon>
        <taxon>Cimicomorpha</taxon>
        <taxon>Reduviidae</taxon>
        <taxon>Harpactorinae</taxon>
        <taxon>Harpactorini</taxon>
        <taxon>Rhynocoris</taxon>
    </lineage>
</organism>
<evidence type="ECO:0000256" key="3">
    <source>
        <dbReference type="ARBA" id="ARBA00022606"/>
    </source>
</evidence>
<keyword evidence="4" id="KW-0812">Transmembrane</keyword>
<evidence type="ECO:0000256" key="4">
    <source>
        <dbReference type="ARBA" id="ARBA00022692"/>
    </source>
</evidence>
<dbReference type="AlphaFoldDB" id="A0AAW1D5L5"/>
<reference evidence="10 11" key="1">
    <citation type="submission" date="2022-12" db="EMBL/GenBank/DDBJ databases">
        <title>Chromosome-level genome assembly of true bugs.</title>
        <authorList>
            <person name="Ma L."/>
            <person name="Li H."/>
        </authorList>
    </citation>
    <scope>NUCLEOTIDE SEQUENCE [LARGE SCALE GENOMIC DNA]</scope>
    <source>
        <strain evidence="10">Lab_2022b</strain>
    </source>
</reference>
<accession>A0AAW1D5L5</accession>
<evidence type="ECO:0000256" key="8">
    <source>
        <dbReference type="ARBA" id="ARBA00023170"/>
    </source>
</evidence>
<name>A0AAW1D5L5_9HEMI</name>
<evidence type="ECO:0000256" key="7">
    <source>
        <dbReference type="ARBA" id="ARBA00023136"/>
    </source>
</evidence>
<dbReference type="PANTHER" id="PTHR21137">
    <property type="entry name" value="ODORANT RECEPTOR"/>
    <property type="match status" value="1"/>
</dbReference>
<evidence type="ECO:0000313" key="11">
    <source>
        <dbReference type="Proteomes" id="UP001461498"/>
    </source>
</evidence>
<keyword evidence="5" id="KW-0552">Olfaction</keyword>
<comment type="caution">
    <text evidence="10">The sequence shown here is derived from an EMBL/GenBank/DDBJ whole genome shotgun (WGS) entry which is preliminary data.</text>
</comment>
<gene>
    <name evidence="10" type="ORF">O3M35_009771</name>
</gene>
<proteinExistence type="predicted"/>
<evidence type="ECO:0000256" key="2">
    <source>
        <dbReference type="ARBA" id="ARBA00022475"/>
    </source>
</evidence>
<keyword evidence="8" id="KW-0675">Receptor</keyword>
<evidence type="ECO:0000256" key="1">
    <source>
        <dbReference type="ARBA" id="ARBA00004651"/>
    </source>
</evidence>
<dbReference type="Proteomes" id="UP001461498">
    <property type="component" value="Unassembled WGS sequence"/>
</dbReference>
<keyword evidence="9" id="KW-0807">Transducer</keyword>
<evidence type="ECO:0000256" key="5">
    <source>
        <dbReference type="ARBA" id="ARBA00022725"/>
    </source>
</evidence>
<keyword evidence="6" id="KW-1133">Transmembrane helix</keyword>
<dbReference type="GO" id="GO:0005549">
    <property type="term" value="F:odorant binding"/>
    <property type="evidence" value="ECO:0007669"/>
    <property type="project" value="InterPro"/>
</dbReference>
<dbReference type="Pfam" id="PF02949">
    <property type="entry name" value="7tm_6"/>
    <property type="match status" value="1"/>
</dbReference>
<evidence type="ECO:0000313" key="10">
    <source>
        <dbReference type="EMBL" id="KAK9505787.1"/>
    </source>
</evidence>
<sequence>MPCGFSLNLIRGIKKHDMNQFDTVQKIIVLLSAPCIVCYCGQEISTEMERLHESSYMSKWYEEKPKVRRDLYTMMLITVRPVTMNYRLFITFDMKCGTTIVQGLYSYLMMINHFETEN</sequence>
<dbReference type="GO" id="GO:0005886">
    <property type="term" value="C:plasma membrane"/>
    <property type="evidence" value="ECO:0007669"/>
    <property type="project" value="UniProtKB-SubCell"/>
</dbReference>
<dbReference type="GO" id="GO:0007165">
    <property type="term" value="P:signal transduction"/>
    <property type="evidence" value="ECO:0007669"/>
    <property type="project" value="UniProtKB-KW"/>
</dbReference>
<dbReference type="PANTHER" id="PTHR21137:SF35">
    <property type="entry name" value="ODORANT RECEPTOR 19A-RELATED"/>
    <property type="match status" value="1"/>
</dbReference>